<dbReference type="Proteomes" id="UP000011131">
    <property type="component" value="Chromosome"/>
</dbReference>
<dbReference type="Pfam" id="PF09937">
    <property type="entry name" value="DUF2169"/>
    <property type="match status" value="1"/>
</dbReference>
<dbReference type="STRING" id="1278073.MYSTI_06909"/>
<evidence type="ECO:0000313" key="4">
    <source>
        <dbReference type="Proteomes" id="UP000011131"/>
    </source>
</evidence>
<dbReference type="AlphaFoldDB" id="L7UKW8"/>
<protein>
    <recommendedName>
        <fullName evidence="2">DUF2169 domain-containing protein</fullName>
    </recommendedName>
</protein>
<reference evidence="3 4" key="1">
    <citation type="journal article" date="2013" name="Genome Announc.">
        <title>Complete genome sequence of Myxococcus stipitatus strain DSM 14675, a fruiting myxobacterium.</title>
        <authorList>
            <person name="Huntley S."/>
            <person name="Kneip S."/>
            <person name="Treuner-Lange A."/>
            <person name="Sogaard-Andersen L."/>
        </authorList>
    </citation>
    <scope>NUCLEOTIDE SEQUENCE [LARGE SCALE GENOMIC DNA]</scope>
    <source>
        <strain evidence="4">DSM 14675 / JCM 12634 / Mx s8</strain>
    </source>
</reference>
<dbReference type="EMBL" id="CP004025">
    <property type="protein sequence ID" value="AGC48182.1"/>
    <property type="molecule type" value="Genomic_DNA"/>
</dbReference>
<evidence type="ECO:0000259" key="2">
    <source>
        <dbReference type="Pfam" id="PF09937"/>
    </source>
</evidence>
<evidence type="ECO:0000256" key="1">
    <source>
        <dbReference type="SAM" id="MobiDB-lite"/>
    </source>
</evidence>
<proteinExistence type="predicted"/>
<dbReference type="eggNOG" id="COG5351">
    <property type="taxonomic scope" value="Bacteria"/>
</dbReference>
<dbReference type="OrthoDB" id="233093at2"/>
<dbReference type="RefSeq" id="WP_015352436.1">
    <property type="nucleotide sequence ID" value="NC_020126.1"/>
</dbReference>
<feature type="region of interest" description="Disordered" evidence="1">
    <location>
        <begin position="164"/>
        <end position="186"/>
    </location>
</feature>
<evidence type="ECO:0000313" key="3">
    <source>
        <dbReference type="EMBL" id="AGC48182.1"/>
    </source>
</evidence>
<name>L7UKW8_MYXSD</name>
<dbReference type="InterPro" id="IPR018683">
    <property type="entry name" value="DUF2169"/>
</dbReference>
<dbReference type="KEGG" id="msd:MYSTI_06909"/>
<keyword evidence="4" id="KW-1185">Reference proteome</keyword>
<organism evidence="3 4">
    <name type="scientific">Myxococcus stipitatus (strain DSM 14675 / JCM 12634 / Mx s8)</name>
    <dbReference type="NCBI Taxonomy" id="1278073"/>
    <lineage>
        <taxon>Bacteria</taxon>
        <taxon>Pseudomonadati</taxon>
        <taxon>Myxococcota</taxon>
        <taxon>Myxococcia</taxon>
        <taxon>Myxococcales</taxon>
        <taxon>Cystobacterineae</taxon>
        <taxon>Myxococcaceae</taxon>
        <taxon>Myxococcus</taxon>
    </lineage>
</organism>
<sequence length="339" mass="37070">MLQVRNETPFVPGIFLFPDAQGVDTLYVVVKATFEIGRAGLQVAEKQQSLVLADEYWGEPAKSSLKYASEAHLLKPGTDVVLVGDAHAPKGQPVPSSLVSVKVGALRKVIQVFGNRHWTGGLVSPSPSRPEPFLRMPLVYERAYGGVHVVDAARGKVLAEERNPVGHGFRGKRSASEMAGQPLPNLEDPLRRIQGISDAPTPTGFGFVAPSWQPRQSFAGTYDEAWQKQRAPYLPLNFRSEFFLTGAPELCTRQFLKGGEPVEIIGASREGAQRFRLPTCALDVAVKVAGQQVKPSLQLETLLLEPGEGRFSLLWRGAVPCDKQTLKVEQAHFQLRSLA</sequence>
<dbReference type="HOGENOM" id="CLU_045796_0_0_7"/>
<dbReference type="PATRIC" id="fig|1278073.3.peg.7015"/>
<feature type="domain" description="DUF2169" evidence="2">
    <location>
        <begin position="22"/>
        <end position="316"/>
    </location>
</feature>
<accession>L7UKW8</accession>
<gene>
    <name evidence="3" type="ordered locus">MYSTI_06909</name>
</gene>